<dbReference type="PANTHER" id="PTHR34598:SF3">
    <property type="entry name" value="OXIDOREDUCTASE AN1597"/>
    <property type="match status" value="1"/>
</dbReference>
<dbReference type="GO" id="GO:0016491">
    <property type="term" value="F:oxidoreductase activity"/>
    <property type="evidence" value="ECO:0007669"/>
    <property type="project" value="UniProtKB-KW"/>
</dbReference>
<organism evidence="3 4">
    <name type="scientific">Setomelanomma holmii</name>
    <dbReference type="NCBI Taxonomy" id="210430"/>
    <lineage>
        <taxon>Eukaryota</taxon>
        <taxon>Fungi</taxon>
        <taxon>Dikarya</taxon>
        <taxon>Ascomycota</taxon>
        <taxon>Pezizomycotina</taxon>
        <taxon>Dothideomycetes</taxon>
        <taxon>Pleosporomycetidae</taxon>
        <taxon>Pleosporales</taxon>
        <taxon>Pleosporineae</taxon>
        <taxon>Phaeosphaeriaceae</taxon>
        <taxon>Setomelanomma</taxon>
    </lineage>
</organism>
<dbReference type="AlphaFoldDB" id="A0A9P4H980"/>
<sequence>MGQYHRDSHCGDVVADINYTPATGPPNPKSAWKTRYLGERDESTRTMIIREVPNSNQRFHLDTHGFEYIQLPPKHRVTPDDDEKTIKRKYYPELEQIAKILTGASIAHVFNHVIRAHTSPADKGIQDSRGRWQDIPSGHPHVDYAGMPFAIEGTKAELDLPAHIAQLFDISSRFAFLGAWRPLKTINRDPLAVCDATTVPNADYQVRLRDFSRTGIKSANYVMSHAKEEQQHEWWYMSEMQPDEMVVFKGFDTKQDLPGWRCPHTAFRLGGSEEEAPRESIEARIVCFWR</sequence>
<evidence type="ECO:0000313" key="3">
    <source>
        <dbReference type="EMBL" id="KAF2029197.1"/>
    </source>
</evidence>
<dbReference type="EMBL" id="ML978203">
    <property type="protein sequence ID" value="KAF2029197.1"/>
    <property type="molecule type" value="Genomic_DNA"/>
</dbReference>
<accession>A0A9P4H980</accession>
<dbReference type="NCBIfam" id="NF041278">
    <property type="entry name" value="CmcJ_NvfI_EfuI"/>
    <property type="match status" value="1"/>
</dbReference>
<evidence type="ECO:0000256" key="2">
    <source>
        <dbReference type="ARBA" id="ARBA00023604"/>
    </source>
</evidence>
<evidence type="ECO:0008006" key="5">
    <source>
        <dbReference type="Google" id="ProtNLM"/>
    </source>
</evidence>
<comment type="similarity">
    <text evidence="2">Belongs to the asaB hydroxylase/desaturase family.</text>
</comment>
<dbReference type="PANTHER" id="PTHR34598">
    <property type="entry name" value="BLL6449 PROTEIN"/>
    <property type="match status" value="1"/>
</dbReference>
<dbReference type="OrthoDB" id="412788at2759"/>
<protein>
    <recommendedName>
        <fullName evidence="5">GA4 desaturase family protein</fullName>
    </recommendedName>
</protein>
<dbReference type="Proteomes" id="UP000799777">
    <property type="component" value="Unassembled WGS sequence"/>
</dbReference>
<dbReference type="InterPro" id="IPR044053">
    <property type="entry name" value="AsaB-like"/>
</dbReference>
<comment type="caution">
    <text evidence="3">The sequence shown here is derived from an EMBL/GenBank/DDBJ whole genome shotgun (WGS) entry which is preliminary data.</text>
</comment>
<keyword evidence="4" id="KW-1185">Reference proteome</keyword>
<keyword evidence="1" id="KW-0560">Oxidoreductase</keyword>
<evidence type="ECO:0000256" key="1">
    <source>
        <dbReference type="ARBA" id="ARBA00023002"/>
    </source>
</evidence>
<proteinExistence type="inferred from homology"/>
<evidence type="ECO:0000313" key="4">
    <source>
        <dbReference type="Proteomes" id="UP000799777"/>
    </source>
</evidence>
<reference evidence="3" key="1">
    <citation type="journal article" date="2020" name="Stud. Mycol.">
        <title>101 Dothideomycetes genomes: a test case for predicting lifestyles and emergence of pathogens.</title>
        <authorList>
            <person name="Haridas S."/>
            <person name="Albert R."/>
            <person name="Binder M."/>
            <person name="Bloem J."/>
            <person name="Labutti K."/>
            <person name="Salamov A."/>
            <person name="Andreopoulos B."/>
            <person name="Baker S."/>
            <person name="Barry K."/>
            <person name="Bills G."/>
            <person name="Bluhm B."/>
            <person name="Cannon C."/>
            <person name="Castanera R."/>
            <person name="Culley D."/>
            <person name="Daum C."/>
            <person name="Ezra D."/>
            <person name="Gonzalez J."/>
            <person name="Henrissat B."/>
            <person name="Kuo A."/>
            <person name="Liang C."/>
            <person name="Lipzen A."/>
            <person name="Lutzoni F."/>
            <person name="Magnuson J."/>
            <person name="Mondo S."/>
            <person name="Nolan M."/>
            <person name="Ohm R."/>
            <person name="Pangilinan J."/>
            <person name="Park H.-J."/>
            <person name="Ramirez L."/>
            <person name="Alfaro M."/>
            <person name="Sun H."/>
            <person name="Tritt A."/>
            <person name="Yoshinaga Y."/>
            <person name="Zwiers L.-H."/>
            <person name="Turgeon B."/>
            <person name="Goodwin S."/>
            <person name="Spatafora J."/>
            <person name="Crous P."/>
            <person name="Grigoriev I."/>
        </authorList>
    </citation>
    <scope>NUCLEOTIDE SEQUENCE</scope>
    <source>
        <strain evidence="3">CBS 110217</strain>
    </source>
</reference>
<gene>
    <name evidence="3" type="ORF">EK21DRAFT_68177</name>
</gene>
<name>A0A9P4H980_9PLEO</name>